<name>A0A1L9VRX2_ASPGL</name>
<dbReference type="AlphaFoldDB" id="A0A1L9VRX2"/>
<organism evidence="1 2">
    <name type="scientific">Aspergillus glaucus CBS 516.65</name>
    <dbReference type="NCBI Taxonomy" id="1160497"/>
    <lineage>
        <taxon>Eukaryota</taxon>
        <taxon>Fungi</taxon>
        <taxon>Dikarya</taxon>
        <taxon>Ascomycota</taxon>
        <taxon>Pezizomycotina</taxon>
        <taxon>Eurotiomycetes</taxon>
        <taxon>Eurotiomycetidae</taxon>
        <taxon>Eurotiales</taxon>
        <taxon>Aspergillaceae</taxon>
        <taxon>Aspergillus</taxon>
        <taxon>Aspergillus subgen. Aspergillus</taxon>
    </lineage>
</organism>
<dbReference type="Proteomes" id="UP000184300">
    <property type="component" value="Unassembled WGS sequence"/>
</dbReference>
<evidence type="ECO:0000313" key="2">
    <source>
        <dbReference type="Proteomes" id="UP000184300"/>
    </source>
</evidence>
<accession>A0A1L9VRX2</accession>
<protein>
    <submittedName>
        <fullName evidence="1">Uncharacterized protein</fullName>
    </submittedName>
</protein>
<gene>
    <name evidence="1" type="ORF">ASPGLDRAFT_33545</name>
</gene>
<dbReference type="EMBL" id="KV878892">
    <property type="protein sequence ID" value="OJJ86649.1"/>
    <property type="molecule type" value="Genomic_DNA"/>
</dbReference>
<dbReference type="GeneID" id="34460583"/>
<evidence type="ECO:0000313" key="1">
    <source>
        <dbReference type="EMBL" id="OJJ86649.1"/>
    </source>
</evidence>
<reference evidence="2" key="1">
    <citation type="journal article" date="2017" name="Genome Biol.">
        <title>Comparative genomics reveals high biological diversity and specific adaptations in the industrially and medically important fungal genus Aspergillus.</title>
        <authorList>
            <person name="de Vries R.P."/>
            <person name="Riley R."/>
            <person name="Wiebenga A."/>
            <person name="Aguilar-Osorio G."/>
            <person name="Amillis S."/>
            <person name="Uchima C.A."/>
            <person name="Anderluh G."/>
            <person name="Asadollahi M."/>
            <person name="Askin M."/>
            <person name="Barry K."/>
            <person name="Battaglia E."/>
            <person name="Bayram O."/>
            <person name="Benocci T."/>
            <person name="Braus-Stromeyer S.A."/>
            <person name="Caldana C."/>
            <person name="Canovas D."/>
            <person name="Cerqueira G.C."/>
            <person name="Chen F."/>
            <person name="Chen W."/>
            <person name="Choi C."/>
            <person name="Clum A."/>
            <person name="Dos Santos R.A."/>
            <person name="Damasio A.R."/>
            <person name="Diallinas G."/>
            <person name="Emri T."/>
            <person name="Fekete E."/>
            <person name="Flipphi M."/>
            <person name="Freyberg S."/>
            <person name="Gallo A."/>
            <person name="Gournas C."/>
            <person name="Habgood R."/>
            <person name="Hainaut M."/>
            <person name="Harispe M.L."/>
            <person name="Henrissat B."/>
            <person name="Hilden K.S."/>
            <person name="Hope R."/>
            <person name="Hossain A."/>
            <person name="Karabika E."/>
            <person name="Karaffa L."/>
            <person name="Karanyi Z."/>
            <person name="Krasevec N."/>
            <person name="Kuo A."/>
            <person name="Kusch H."/>
            <person name="LaButti K."/>
            <person name="Lagendijk E.L."/>
            <person name="Lapidus A."/>
            <person name="Levasseur A."/>
            <person name="Lindquist E."/>
            <person name="Lipzen A."/>
            <person name="Logrieco A.F."/>
            <person name="MacCabe A."/>
            <person name="Maekelae M.R."/>
            <person name="Malavazi I."/>
            <person name="Melin P."/>
            <person name="Meyer V."/>
            <person name="Mielnichuk N."/>
            <person name="Miskei M."/>
            <person name="Molnar A.P."/>
            <person name="Mule G."/>
            <person name="Ngan C.Y."/>
            <person name="Orejas M."/>
            <person name="Orosz E."/>
            <person name="Ouedraogo J.P."/>
            <person name="Overkamp K.M."/>
            <person name="Park H.-S."/>
            <person name="Perrone G."/>
            <person name="Piumi F."/>
            <person name="Punt P.J."/>
            <person name="Ram A.F."/>
            <person name="Ramon A."/>
            <person name="Rauscher S."/>
            <person name="Record E."/>
            <person name="Riano-Pachon D.M."/>
            <person name="Robert V."/>
            <person name="Roehrig J."/>
            <person name="Ruller R."/>
            <person name="Salamov A."/>
            <person name="Salih N.S."/>
            <person name="Samson R.A."/>
            <person name="Sandor E."/>
            <person name="Sanguinetti M."/>
            <person name="Schuetze T."/>
            <person name="Sepcic K."/>
            <person name="Shelest E."/>
            <person name="Sherlock G."/>
            <person name="Sophianopoulou V."/>
            <person name="Squina F.M."/>
            <person name="Sun H."/>
            <person name="Susca A."/>
            <person name="Todd R.B."/>
            <person name="Tsang A."/>
            <person name="Unkles S.E."/>
            <person name="van de Wiele N."/>
            <person name="van Rossen-Uffink D."/>
            <person name="Oliveira J.V."/>
            <person name="Vesth T.C."/>
            <person name="Visser J."/>
            <person name="Yu J.-H."/>
            <person name="Zhou M."/>
            <person name="Andersen M.R."/>
            <person name="Archer D.B."/>
            <person name="Baker S.E."/>
            <person name="Benoit I."/>
            <person name="Brakhage A.A."/>
            <person name="Braus G.H."/>
            <person name="Fischer R."/>
            <person name="Frisvad J.C."/>
            <person name="Goldman G.H."/>
            <person name="Houbraken J."/>
            <person name="Oakley B."/>
            <person name="Pocsi I."/>
            <person name="Scazzocchio C."/>
            <person name="Seiboth B."/>
            <person name="vanKuyk P.A."/>
            <person name="Wortman J."/>
            <person name="Dyer P.S."/>
            <person name="Grigoriev I.V."/>
        </authorList>
    </citation>
    <scope>NUCLEOTIDE SEQUENCE [LARGE SCALE GENOMIC DNA]</scope>
    <source>
        <strain evidence="2">CBS 516.65</strain>
    </source>
</reference>
<dbReference type="VEuPathDB" id="FungiDB:ASPGLDRAFT_33545"/>
<keyword evidence="2" id="KW-1185">Reference proteome</keyword>
<sequence>MSVNLQNVNGRLVTTNVEPPSAWTRDYEEMGGDMMWGPEGDVCELLRAMGINDNVQPLFTMKSYTGGAMSLLEVGSGSFYFYNASDESLYVINHPSDLKSIAAFIDDENLGLNSLDIEEL</sequence>
<dbReference type="RefSeq" id="XP_022403338.1">
    <property type="nucleotide sequence ID" value="XM_022544322.1"/>
</dbReference>
<dbReference type="OrthoDB" id="4678058at2759"/>
<proteinExistence type="predicted"/>